<evidence type="ECO:0000313" key="2">
    <source>
        <dbReference type="EMBL" id="CAD8177575.1"/>
    </source>
</evidence>
<feature type="transmembrane region" description="Helical" evidence="1">
    <location>
        <begin position="56"/>
        <end position="74"/>
    </location>
</feature>
<name>A0A8S1VMW3_PAROT</name>
<keyword evidence="1" id="KW-0472">Membrane</keyword>
<keyword evidence="1" id="KW-0812">Transmembrane</keyword>
<comment type="caution">
    <text evidence="2">The sequence shown here is derived from an EMBL/GenBank/DDBJ whole genome shotgun (WGS) entry which is preliminary data.</text>
</comment>
<gene>
    <name evidence="2" type="ORF">POCTA_138.1.T0690099</name>
</gene>
<evidence type="ECO:0000313" key="3">
    <source>
        <dbReference type="Proteomes" id="UP000683925"/>
    </source>
</evidence>
<protein>
    <submittedName>
        <fullName evidence="2">Uncharacterized protein</fullName>
    </submittedName>
</protein>
<dbReference type="AlphaFoldDB" id="A0A8S1VMW3"/>
<organism evidence="2 3">
    <name type="scientific">Paramecium octaurelia</name>
    <dbReference type="NCBI Taxonomy" id="43137"/>
    <lineage>
        <taxon>Eukaryota</taxon>
        <taxon>Sar</taxon>
        <taxon>Alveolata</taxon>
        <taxon>Ciliophora</taxon>
        <taxon>Intramacronucleata</taxon>
        <taxon>Oligohymenophorea</taxon>
        <taxon>Peniculida</taxon>
        <taxon>Parameciidae</taxon>
        <taxon>Paramecium</taxon>
    </lineage>
</organism>
<evidence type="ECO:0000256" key="1">
    <source>
        <dbReference type="SAM" id="Phobius"/>
    </source>
</evidence>
<keyword evidence="3" id="KW-1185">Reference proteome</keyword>
<proteinExistence type="predicted"/>
<sequence>MKINTIVYYTLGLGNNQNEIMNGENQRMKKLNRMLNKFQYFTNLSCGKKTQKNRSFSSLFEILFFFIYLLSYTAQSRNKYSRRDFFSKYMFSDKI</sequence>
<keyword evidence="1" id="KW-1133">Transmembrane helix</keyword>
<accession>A0A8S1VMW3</accession>
<dbReference type="Proteomes" id="UP000683925">
    <property type="component" value="Unassembled WGS sequence"/>
</dbReference>
<reference evidence="2" key="1">
    <citation type="submission" date="2021-01" db="EMBL/GenBank/DDBJ databases">
        <authorList>
            <consortium name="Genoscope - CEA"/>
            <person name="William W."/>
        </authorList>
    </citation>
    <scope>NUCLEOTIDE SEQUENCE</scope>
</reference>
<dbReference type="EMBL" id="CAJJDP010000068">
    <property type="protein sequence ID" value="CAD8177575.1"/>
    <property type="molecule type" value="Genomic_DNA"/>
</dbReference>